<dbReference type="RefSeq" id="WP_069831344.1">
    <property type="nucleotide sequence ID" value="NZ_MDJD01000054.1"/>
</dbReference>
<dbReference type="GO" id="GO:0080120">
    <property type="term" value="P:CAAX-box protein maturation"/>
    <property type="evidence" value="ECO:0007669"/>
    <property type="project" value="UniProtKB-ARBA"/>
</dbReference>
<evidence type="ECO:0000259" key="2">
    <source>
        <dbReference type="Pfam" id="PF02517"/>
    </source>
</evidence>
<accession>A0A1E5SHR9</accession>
<feature type="transmembrane region" description="Helical" evidence="1">
    <location>
        <begin position="195"/>
        <end position="213"/>
    </location>
</feature>
<organism evidence="3 4">
    <name type="scientific">Flavivirga aquatica</name>
    <dbReference type="NCBI Taxonomy" id="1849968"/>
    <lineage>
        <taxon>Bacteria</taxon>
        <taxon>Pseudomonadati</taxon>
        <taxon>Bacteroidota</taxon>
        <taxon>Flavobacteriia</taxon>
        <taxon>Flavobacteriales</taxon>
        <taxon>Flavobacteriaceae</taxon>
        <taxon>Flavivirga</taxon>
    </lineage>
</organism>
<dbReference type="STRING" id="1849968.A8C32_05515"/>
<reference evidence="3 4" key="1">
    <citation type="submission" date="2016-05" db="EMBL/GenBank/DDBJ databases">
        <title>Draft Genome Sequence of Algibacter sp. Strain SK-16 Isolated from the Surface Water of Aburatsubo Inlet.</title>
        <authorList>
            <person name="Wong S.-K."/>
            <person name="Yoshizawa S."/>
            <person name="Nakajima Y."/>
            <person name="Ogura Y."/>
            <person name="Tetsuya H."/>
            <person name="Hamasaki K."/>
        </authorList>
    </citation>
    <scope>NUCLEOTIDE SEQUENCE [LARGE SCALE GENOMIC DNA]</scope>
    <source>
        <strain evidence="3 4">SK-16</strain>
    </source>
</reference>
<comment type="caution">
    <text evidence="3">The sequence shown here is derived from an EMBL/GenBank/DDBJ whole genome shotgun (WGS) entry which is preliminary data.</text>
</comment>
<feature type="transmembrane region" description="Helical" evidence="1">
    <location>
        <begin position="21"/>
        <end position="41"/>
    </location>
</feature>
<evidence type="ECO:0000313" key="3">
    <source>
        <dbReference type="EMBL" id="OEJ98658.1"/>
    </source>
</evidence>
<proteinExistence type="predicted"/>
<sequence>MKHYLPKPIVRDVEVQKKYNWKVALTILVLFIASSIVNIPFSKEIRRLKLEPGEIDPKLSEPILETILAIGLTSAGLSSVFILLGLFASRKTHLGAPRLTALFSKERLSIYFNKKIVLSSIFIAVTAAILLLGLIEIQKEFHPVIAKYERPSKVFYILGAFVAAVSEEVLFRLGIMSIIISLIRYLKGIEKPSNAMYWTGIIISSILFGLMHIPMSSNFVELTIFTVSATMIGNLITGTTFGFIFWRWGLLNAMFAHFIFDIVFHVIGSPFN</sequence>
<feature type="transmembrane region" description="Helical" evidence="1">
    <location>
        <begin position="155"/>
        <end position="183"/>
    </location>
</feature>
<feature type="transmembrane region" description="Helical" evidence="1">
    <location>
        <begin position="248"/>
        <end position="267"/>
    </location>
</feature>
<dbReference type="EMBL" id="MDJD01000054">
    <property type="protein sequence ID" value="OEJ98658.1"/>
    <property type="molecule type" value="Genomic_DNA"/>
</dbReference>
<feature type="transmembrane region" description="Helical" evidence="1">
    <location>
        <begin position="67"/>
        <end position="88"/>
    </location>
</feature>
<keyword evidence="4" id="KW-1185">Reference proteome</keyword>
<keyword evidence="1" id="KW-1133">Transmembrane helix</keyword>
<keyword evidence="1" id="KW-0472">Membrane</keyword>
<feature type="transmembrane region" description="Helical" evidence="1">
    <location>
        <begin position="219"/>
        <end position="236"/>
    </location>
</feature>
<dbReference type="Pfam" id="PF02517">
    <property type="entry name" value="Rce1-like"/>
    <property type="match status" value="1"/>
</dbReference>
<dbReference type="InterPro" id="IPR003675">
    <property type="entry name" value="Rce1/LyrA-like_dom"/>
</dbReference>
<dbReference type="GO" id="GO:0004175">
    <property type="term" value="F:endopeptidase activity"/>
    <property type="evidence" value="ECO:0007669"/>
    <property type="project" value="UniProtKB-ARBA"/>
</dbReference>
<protein>
    <recommendedName>
        <fullName evidence="2">CAAX prenyl protease 2/Lysostaphin resistance protein A-like domain-containing protein</fullName>
    </recommendedName>
</protein>
<evidence type="ECO:0000256" key="1">
    <source>
        <dbReference type="SAM" id="Phobius"/>
    </source>
</evidence>
<dbReference type="OrthoDB" id="378663at2"/>
<dbReference type="AlphaFoldDB" id="A0A1E5SHR9"/>
<name>A0A1E5SHR9_9FLAO</name>
<gene>
    <name evidence="3" type="ORF">A8C32_05515</name>
</gene>
<keyword evidence="1" id="KW-0812">Transmembrane</keyword>
<feature type="transmembrane region" description="Helical" evidence="1">
    <location>
        <begin position="116"/>
        <end position="135"/>
    </location>
</feature>
<dbReference type="Proteomes" id="UP000095713">
    <property type="component" value="Unassembled WGS sequence"/>
</dbReference>
<feature type="domain" description="CAAX prenyl protease 2/Lysostaphin resistance protein A-like" evidence="2">
    <location>
        <begin position="154"/>
        <end position="263"/>
    </location>
</feature>
<evidence type="ECO:0000313" key="4">
    <source>
        <dbReference type="Proteomes" id="UP000095713"/>
    </source>
</evidence>